<dbReference type="KEGG" id="ote:Oter_1287"/>
<dbReference type="PANTHER" id="PTHR11069:SF23">
    <property type="entry name" value="LYSOSOMAL ACID GLUCOSYLCERAMIDASE"/>
    <property type="match status" value="1"/>
</dbReference>
<dbReference type="EMBL" id="CP001032">
    <property type="protein sequence ID" value="ACB74572.1"/>
    <property type="molecule type" value="Genomic_DNA"/>
</dbReference>
<protein>
    <submittedName>
        <fullName evidence="8">Glucosylceramidase</fullName>
        <ecNumber evidence="8">3.2.1.45</ecNumber>
    </submittedName>
</protein>
<evidence type="ECO:0000256" key="5">
    <source>
        <dbReference type="SAM" id="SignalP"/>
    </source>
</evidence>
<name>B1ZR85_OPITP</name>
<dbReference type="Gene3D" id="2.60.40.1180">
    <property type="entry name" value="Golgi alpha-mannosidase II"/>
    <property type="match status" value="1"/>
</dbReference>
<dbReference type="PANTHER" id="PTHR11069">
    <property type="entry name" value="GLUCOSYLCERAMIDASE"/>
    <property type="match status" value="1"/>
</dbReference>
<organism evidence="8 9">
    <name type="scientific">Opitutus terrae (strain DSM 11246 / JCM 15787 / PB90-1)</name>
    <dbReference type="NCBI Taxonomy" id="452637"/>
    <lineage>
        <taxon>Bacteria</taxon>
        <taxon>Pseudomonadati</taxon>
        <taxon>Verrucomicrobiota</taxon>
        <taxon>Opitutia</taxon>
        <taxon>Opitutales</taxon>
        <taxon>Opitutaceae</taxon>
        <taxon>Opitutus</taxon>
    </lineage>
</organism>
<evidence type="ECO:0000256" key="2">
    <source>
        <dbReference type="ARBA" id="ARBA00022729"/>
    </source>
</evidence>
<accession>B1ZR85</accession>
<evidence type="ECO:0000256" key="3">
    <source>
        <dbReference type="ARBA" id="ARBA00022801"/>
    </source>
</evidence>
<dbReference type="SUPFAM" id="SSF51445">
    <property type="entry name" value="(Trans)glycosidases"/>
    <property type="match status" value="1"/>
</dbReference>
<dbReference type="RefSeq" id="WP_012374110.1">
    <property type="nucleotide sequence ID" value="NC_010571.1"/>
</dbReference>
<dbReference type="InterPro" id="IPR013780">
    <property type="entry name" value="Glyco_hydro_b"/>
</dbReference>
<sequence length="476" mass="52827">MYSHFRSLTLLASFGGASFAFAAGVPSAQVYLTQKDAPHRLAATGALRFAPLPQPMEKQQCVFVDPTHEFETLLGIGGAITDAAAETFDKLPETKRAELLRAYYDPRAGIGYSLARTHINSCDFSSGSYTYVAEGDRELKSFDIAPDLRHRIPLLRAALKTAGPGLTVYASPWSPPAWMKDSGDMLHGGKLRPDMRAAWANYFVKFIHAYEQAGVPLWGVTVQNEPMAVQIWESCIFTAEEERDFVRDHLGPTLKASGLGGKKIVGWDHNRTQLYQRATTLLSDPAAAQYLWGLGFHWYVNDTFENVRRVRDAFPQAQLMMTEGCNGPFDFAKMNDWDLAENYGRSMIHDFNNGAVGWTDWNILLDETGGPNHVGNFCFAPVHGDTRTGELHFTPAFYYIGHFSKFIRPGARRIIASPTVDRLIATAFKNTDGSIAVVVMNQSAEDQPFHVWMNGQAASTRCPARSIMTVVIGVEQ</sequence>
<evidence type="ECO:0000313" key="9">
    <source>
        <dbReference type="Proteomes" id="UP000007013"/>
    </source>
</evidence>
<dbReference type="PRINTS" id="PR00843">
    <property type="entry name" value="GLHYDRLASE30"/>
</dbReference>
<dbReference type="Proteomes" id="UP000007013">
    <property type="component" value="Chromosome"/>
</dbReference>
<evidence type="ECO:0000313" key="8">
    <source>
        <dbReference type="EMBL" id="ACB74572.1"/>
    </source>
</evidence>
<dbReference type="InterPro" id="IPR001139">
    <property type="entry name" value="Glyco_hydro_30"/>
</dbReference>
<evidence type="ECO:0000259" key="6">
    <source>
        <dbReference type="Pfam" id="PF02055"/>
    </source>
</evidence>
<dbReference type="Pfam" id="PF17189">
    <property type="entry name" value="Glyco_hydro_30C"/>
    <property type="match status" value="1"/>
</dbReference>
<feature type="domain" description="Glycosyl hydrolase family 30 beta sandwich" evidence="7">
    <location>
        <begin position="410"/>
        <end position="470"/>
    </location>
</feature>
<evidence type="ECO:0000259" key="7">
    <source>
        <dbReference type="Pfam" id="PF17189"/>
    </source>
</evidence>
<dbReference type="InterPro" id="IPR033453">
    <property type="entry name" value="Glyco_hydro_30_TIM-barrel"/>
</dbReference>
<dbReference type="OrthoDB" id="9806701at2"/>
<keyword evidence="4 8" id="KW-0326">Glycosidase</keyword>
<comment type="similarity">
    <text evidence="1 4">Belongs to the glycosyl hydrolase 30 family.</text>
</comment>
<dbReference type="InterPro" id="IPR033452">
    <property type="entry name" value="GH30_C"/>
</dbReference>
<dbReference type="EC" id="3.2.1.45" evidence="8"/>
<evidence type="ECO:0000256" key="4">
    <source>
        <dbReference type="RuleBase" id="RU361188"/>
    </source>
</evidence>
<dbReference type="CAZy" id="GH30">
    <property type="family name" value="Glycoside Hydrolase Family 30"/>
</dbReference>
<feature type="chain" id="PRO_5002772021" evidence="5">
    <location>
        <begin position="23"/>
        <end position="476"/>
    </location>
</feature>
<dbReference type="Pfam" id="PF02055">
    <property type="entry name" value="Glyco_hydro_30"/>
    <property type="match status" value="1"/>
</dbReference>
<dbReference type="AlphaFoldDB" id="B1ZR85"/>
<keyword evidence="9" id="KW-1185">Reference proteome</keyword>
<keyword evidence="2 5" id="KW-0732">Signal</keyword>
<dbReference type="GO" id="GO:0016020">
    <property type="term" value="C:membrane"/>
    <property type="evidence" value="ECO:0007669"/>
    <property type="project" value="GOC"/>
</dbReference>
<dbReference type="GO" id="GO:0004348">
    <property type="term" value="F:glucosylceramidase activity"/>
    <property type="evidence" value="ECO:0007669"/>
    <property type="project" value="UniProtKB-EC"/>
</dbReference>
<feature type="signal peptide" evidence="5">
    <location>
        <begin position="1"/>
        <end position="22"/>
    </location>
</feature>
<dbReference type="Gene3D" id="3.20.20.80">
    <property type="entry name" value="Glycosidases"/>
    <property type="match status" value="1"/>
</dbReference>
<dbReference type="HOGENOM" id="CLU_014379_1_1_0"/>
<dbReference type="InterPro" id="IPR017853">
    <property type="entry name" value="GH"/>
</dbReference>
<dbReference type="STRING" id="452637.Oter_1287"/>
<proteinExistence type="inferred from homology"/>
<gene>
    <name evidence="8" type="ordered locus">Oter_1287</name>
</gene>
<feature type="domain" description="Glycosyl hydrolase family 30 TIM-barrel" evidence="6">
    <location>
        <begin position="75"/>
        <end position="407"/>
    </location>
</feature>
<dbReference type="eggNOG" id="COG5520">
    <property type="taxonomic scope" value="Bacteria"/>
</dbReference>
<evidence type="ECO:0000256" key="1">
    <source>
        <dbReference type="ARBA" id="ARBA00005382"/>
    </source>
</evidence>
<keyword evidence="3 4" id="KW-0378">Hydrolase</keyword>
<reference evidence="8 9" key="1">
    <citation type="journal article" date="2011" name="J. Bacteriol.">
        <title>Genome sequence of the verrucomicrobium Opitutus terrae PB90-1, an abundant inhabitant of rice paddy soil ecosystems.</title>
        <authorList>
            <person name="van Passel M.W."/>
            <person name="Kant R."/>
            <person name="Palva A."/>
            <person name="Copeland A."/>
            <person name="Lucas S."/>
            <person name="Lapidus A."/>
            <person name="Glavina del Rio T."/>
            <person name="Pitluck S."/>
            <person name="Goltsman E."/>
            <person name="Clum A."/>
            <person name="Sun H."/>
            <person name="Schmutz J."/>
            <person name="Larimer F.W."/>
            <person name="Land M.L."/>
            <person name="Hauser L."/>
            <person name="Kyrpides N."/>
            <person name="Mikhailova N."/>
            <person name="Richardson P.P."/>
            <person name="Janssen P.H."/>
            <person name="de Vos W.M."/>
            <person name="Smidt H."/>
        </authorList>
    </citation>
    <scope>NUCLEOTIDE SEQUENCE [LARGE SCALE GENOMIC DNA]</scope>
    <source>
        <strain evidence="9">DSM 11246 / JCM 15787 / PB90-1</strain>
    </source>
</reference>
<dbReference type="GO" id="GO:0006680">
    <property type="term" value="P:glucosylceramide catabolic process"/>
    <property type="evidence" value="ECO:0007669"/>
    <property type="project" value="TreeGrafter"/>
</dbReference>